<name>A0A3M6VUH5_9STRA</name>
<sequence length="133" mass="14928">MAIITVIVDDHHHCLPDIHLAIRQRRLSFSDIHVVHVDAHPDLSFPSAIKTDTIFDPETLYNILDDSVAGIAEFLLPLVYAGHVTQITWLKPSWSMQIPIGSFKQVVIGKRKINGVVPSGRGGREMMMMMMND</sequence>
<protein>
    <submittedName>
        <fullName evidence="2">Uncharacterized protein</fullName>
    </submittedName>
</protein>
<dbReference type="PANTHER" id="PTHR13225">
    <property type="entry name" value="MISEXPRESSION SUPPRESSOR OF RAS 6"/>
    <property type="match status" value="1"/>
</dbReference>
<reference evidence="4 5" key="1">
    <citation type="submission" date="2018-06" db="EMBL/GenBank/DDBJ databases">
        <title>Comparative genomics of downy mildews reveals potential adaptations to biotrophy.</title>
        <authorList>
            <person name="Fletcher K."/>
            <person name="Klosterman S.J."/>
            <person name="Derevnina L."/>
            <person name="Martin F."/>
            <person name="Koike S."/>
            <person name="Reyes Chin-Wo S."/>
            <person name="Mou B."/>
            <person name="Michelmore R."/>
        </authorList>
    </citation>
    <scope>NUCLEOTIDE SEQUENCE [LARGE SCALE GENOMIC DNA]</scope>
    <source>
        <strain evidence="3 5">R13</strain>
        <strain evidence="2 4">R14</strain>
    </source>
</reference>
<comment type="caution">
    <text evidence="2">The sequence shown here is derived from an EMBL/GenBank/DDBJ whole genome shotgun (WGS) entry which is preliminary data.</text>
</comment>
<dbReference type="AlphaFoldDB" id="A0A3M6VUH5"/>
<dbReference type="Proteomes" id="UP000282087">
    <property type="component" value="Unassembled WGS sequence"/>
</dbReference>
<dbReference type="InterPro" id="IPR024131">
    <property type="entry name" value="UPF0489"/>
</dbReference>
<evidence type="ECO:0000313" key="3">
    <source>
        <dbReference type="EMBL" id="RQM16731.1"/>
    </source>
</evidence>
<dbReference type="Pfam" id="PF12640">
    <property type="entry name" value="UPF0489"/>
    <property type="match status" value="1"/>
</dbReference>
<gene>
    <name evidence="3" type="ORF">DD237_000564</name>
    <name evidence="2" type="ORF">DD238_001705</name>
</gene>
<evidence type="ECO:0000256" key="1">
    <source>
        <dbReference type="ARBA" id="ARBA00007099"/>
    </source>
</evidence>
<dbReference type="STRING" id="542832.A0A3M6VUH5"/>
<keyword evidence="4" id="KW-1185">Reference proteome</keyword>
<evidence type="ECO:0000313" key="2">
    <source>
        <dbReference type="EMBL" id="RMX69721.1"/>
    </source>
</evidence>
<dbReference type="EMBL" id="QKXF01000110">
    <property type="protein sequence ID" value="RQM16731.1"/>
    <property type="molecule type" value="Genomic_DNA"/>
</dbReference>
<evidence type="ECO:0000313" key="5">
    <source>
        <dbReference type="Proteomes" id="UP000286097"/>
    </source>
</evidence>
<organism evidence="2 4">
    <name type="scientific">Peronospora effusa</name>
    <dbReference type="NCBI Taxonomy" id="542832"/>
    <lineage>
        <taxon>Eukaryota</taxon>
        <taxon>Sar</taxon>
        <taxon>Stramenopiles</taxon>
        <taxon>Oomycota</taxon>
        <taxon>Peronosporomycetes</taxon>
        <taxon>Peronosporales</taxon>
        <taxon>Peronosporaceae</taxon>
        <taxon>Peronospora</taxon>
    </lineage>
</organism>
<proteinExistence type="inferred from homology"/>
<dbReference type="VEuPathDB" id="FungiDB:DD237_000564"/>
<dbReference type="PANTHER" id="PTHR13225:SF3">
    <property type="entry name" value="UPF0489 PROTEIN C5ORF22"/>
    <property type="match status" value="1"/>
</dbReference>
<accession>A0A3M6VUH5</accession>
<evidence type="ECO:0000313" key="4">
    <source>
        <dbReference type="Proteomes" id="UP000282087"/>
    </source>
</evidence>
<dbReference type="EMBL" id="QLLG01000015">
    <property type="protein sequence ID" value="RMX69721.1"/>
    <property type="molecule type" value="Genomic_DNA"/>
</dbReference>
<dbReference type="Proteomes" id="UP000286097">
    <property type="component" value="Unassembled WGS sequence"/>
</dbReference>
<comment type="similarity">
    <text evidence="1">Belongs to the UPF0489 family.</text>
</comment>